<dbReference type="GO" id="GO:0009055">
    <property type="term" value="F:electron transfer activity"/>
    <property type="evidence" value="ECO:0007669"/>
    <property type="project" value="InterPro"/>
</dbReference>
<dbReference type="GO" id="GO:0020037">
    <property type="term" value="F:heme binding"/>
    <property type="evidence" value="ECO:0007669"/>
    <property type="project" value="InterPro"/>
</dbReference>
<evidence type="ECO:0000313" key="9">
    <source>
        <dbReference type="EMBL" id="TDQ40502.1"/>
    </source>
</evidence>
<dbReference type="RefSeq" id="WP_133598924.1">
    <property type="nucleotide sequence ID" value="NZ_SNYL01000017.1"/>
</dbReference>
<evidence type="ECO:0000259" key="8">
    <source>
        <dbReference type="PROSITE" id="PS51007"/>
    </source>
</evidence>
<dbReference type="InterPro" id="IPR009056">
    <property type="entry name" value="Cyt_c-like_dom"/>
</dbReference>
<dbReference type="InterPro" id="IPR002324">
    <property type="entry name" value="Cyt_c_ID"/>
</dbReference>
<feature type="binding site" description="covalent" evidence="6">
    <location>
        <position position="85"/>
    </location>
    <ligand>
        <name>heme c</name>
        <dbReference type="ChEBI" id="CHEBI:61717"/>
    </ligand>
</feature>
<dbReference type="OrthoDB" id="9814063at2"/>
<feature type="chain" id="PRO_5020457277" evidence="7">
    <location>
        <begin position="23"/>
        <end position="110"/>
    </location>
</feature>
<dbReference type="PRINTS" id="PR00606">
    <property type="entry name" value="CYTCHROMECID"/>
</dbReference>
<evidence type="ECO:0000256" key="5">
    <source>
        <dbReference type="ARBA" id="ARBA00023004"/>
    </source>
</evidence>
<dbReference type="InterPro" id="IPR036909">
    <property type="entry name" value="Cyt_c-like_dom_sf"/>
</dbReference>
<evidence type="ECO:0000256" key="2">
    <source>
        <dbReference type="ARBA" id="ARBA00022617"/>
    </source>
</evidence>
<dbReference type="Pfam" id="PF00034">
    <property type="entry name" value="Cytochrom_C"/>
    <property type="match status" value="1"/>
</dbReference>
<comment type="caution">
    <text evidence="9">The sequence shown here is derived from an EMBL/GenBank/DDBJ whole genome shotgun (WGS) entry which is preliminary data.</text>
</comment>
<evidence type="ECO:0000256" key="6">
    <source>
        <dbReference type="PIRSR" id="PIRSR602324-1"/>
    </source>
</evidence>
<sequence length="110" mass="11206">MNKTLFTLVGAVTFMAAGAAQANVDGAAATALAQKSACMACHAIDRKMVGPSYKDIAAKYKGMEVDKLAASIKAGGSGKWGPVPMPAQPNLKDEDAKTLAAWILAGAPAK</sequence>
<keyword evidence="1" id="KW-0813">Transport</keyword>
<keyword evidence="7" id="KW-0732">Signal</keyword>
<dbReference type="GO" id="GO:0005506">
    <property type="term" value="F:iron ion binding"/>
    <property type="evidence" value="ECO:0007669"/>
    <property type="project" value="InterPro"/>
</dbReference>
<protein>
    <submittedName>
        <fullName evidence="9">Cytochrome c</fullName>
    </submittedName>
</protein>
<reference evidence="9 10" key="1">
    <citation type="submission" date="2019-03" db="EMBL/GenBank/DDBJ databases">
        <title>Genomic Encyclopedia of Type Strains, Phase IV (KMG-IV): sequencing the most valuable type-strain genomes for metagenomic binning, comparative biology and taxonomic classification.</title>
        <authorList>
            <person name="Goeker M."/>
        </authorList>
    </citation>
    <scope>NUCLEOTIDE SEQUENCE [LARGE SCALE GENOMIC DNA]</scope>
    <source>
        <strain evidence="9 10">DSM 19605</strain>
    </source>
</reference>
<accession>A0A4R6U4S3</accession>
<keyword evidence="2 6" id="KW-0349">Heme</keyword>
<proteinExistence type="predicted"/>
<dbReference type="PROSITE" id="PS51007">
    <property type="entry name" value="CYTC"/>
    <property type="match status" value="1"/>
</dbReference>
<dbReference type="EMBL" id="SNYL01000017">
    <property type="protein sequence ID" value="TDQ40502.1"/>
    <property type="molecule type" value="Genomic_DNA"/>
</dbReference>
<keyword evidence="10" id="KW-1185">Reference proteome</keyword>
<feature type="binding site" description="axial binding residue" evidence="6">
    <location>
        <position position="38"/>
    </location>
    <ligand>
        <name>heme c</name>
        <dbReference type="ChEBI" id="CHEBI:61717"/>
    </ligand>
    <ligandPart>
        <name>Fe</name>
        <dbReference type="ChEBI" id="CHEBI:18248"/>
    </ligandPart>
</feature>
<dbReference type="AlphaFoldDB" id="A0A4R6U4S3"/>
<evidence type="ECO:0000256" key="7">
    <source>
        <dbReference type="SAM" id="SignalP"/>
    </source>
</evidence>
<name>A0A4R6U4S3_9BURK</name>
<keyword evidence="4" id="KW-0249">Electron transport</keyword>
<dbReference type="SUPFAM" id="SSF46626">
    <property type="entry name" value="Cytochrome c"/>
    <property type="match status" value="1"/>
</dbReference>
<dbReference type="Gene3D" id="1.10.760.10">
    <property type="entry name" value="Cytochrome c-like domain"/>
    <property type="match status" value="1"/>
</dbReference>
<organism evidence="9 10">
    <name type="scientific">Tepidicella xavieri</name>
    <dbReference type="NCBI Taxonomy" id="360241"/>
    <lineage>
        <taxon>Bacteria</taxon>
        <taxon>Pseudomonadati</taxon>
        <taxon>Pseudomonadota</taxon>
        <taxon>Betaproteobacteria</taxon>
        <taxon>Burkholderiales</taxon>
        <taxon>Tepidicella</taxon>
    </lineage>
</organism>
<feature type="signal peptide" evidence="7">
    <location>
        <begin position="1"/>
        <end position="22"/>
    </location>
</feature>
<evidence type="ECO:0000256" key="3">
    <source>
        <dbReference type="ARBA" id="ARBA00022723"/>
    </source>
</evidence>
<keyword evidence="5 6" id="KW-0408">Iron</keyword>
<dbReference type="Proteomes" id="UP000295510">
    <property type="component" value="Unassembled WGS sequence"/>
</dbReference>
<comment type="PTM">
    <text evidence="6">Binds 1 heme c group covalently per subunit.</text>
</comment>
<feature type="binding site" description="covalent" evidence="6">
    <location>
        <position position="42"/>
    </location>
    <ligand>
        <name>heme c</name>
        <dbReference type="ChEBI" id="CHEBI:61717"/>
    </ligand>
</feature>
<evidence type="ECO:0000313" key="10">
    <source>
        <dbReference type="Proteomes" id="UP000295510"/>
    </source>
</evidence>
<feature type="domain" description="Cytochrome c" evidence="8">
    <location>
        <begin position="21"/>
        <end position="107"/>
    </location>
</feature>
<evidence type="ECO:0000256" key="1">
    <source>
        <dbReference type="ARBA" id="ARBA00022448"/>
    </source>
</evidence>
<gene>
    <name evidence="9" type="ORF">DFR43_1172</name>
</gene>
<keyword evidence="3 6" id="KW-0479">Metal-binding</keyword>
<evidence type="ECO:0000256" key="4">
    <source>
        <dbReference type="ARBA" id="ARBA00022982"/>
    </source>
</evidence>